<evidence type="ECO:0000256" key="4">
    <source>
        <dbReference type="ARBA" id="ARBA00022692"/>
    </source>
</evidence>
<keyword evidence="8" id="KW-0732">Signal</keyword>
<dbReference type="AlphaFoldDB" id="A0A419EUJ3"/>
<comment type="caution">
    <text evidence="10">The sequence shown here is derived from an EMBL/GenBank/DDBJ whole genome shotgun (WGS) entry which is preliminary data.</text>
</comment>
<evidence type="ECO:0000313" key="11">
    <source>
        <dbReference type="Proteomes" id="UP000285961"/>
    </source>
</evidence>
<keyword evidence="5 7" id="KW-1133">Transmembrane helix</keyword>
<dbReference type="Pfam" id="PF00528">
    <property type="entry name" value="BPD_transp_1"/>
    <property type="match status" value="1"/>
</dbReference>
<feature type="transmembrane region" description="Helical" evidence="7">
    <location>
        <begin position="833"/>
        <end position="859"/>
    </location>
</feature>
<name>A0A419EUJ3_9BACT</name>
<dbReference type="InterPro" id="IPR035906">
    <property type="entry name" value="MetI-like_sf"/>
</dbReference>
<dbReference type="InterPro" id="IPR045621">
    <property type="entry name" value="BPD_transp_1_N"/>
</dbReference>
<accession>A0A419EUJ3</accession>
<dbReference type="PROSITE" id="PS50928">
    <property type="entry name" value="ABC_TM1"/>
    <property type="match status" value="1"/>
</dbReference>
<feature type="transmembrane region" description="Helical" evidence="7">
    <location>
        <begin position="729"/>
        <end position="751"/>
    </location>
</feature>
<keyword evidence="2 7" id="KW-0813">Transport</keyword>
<dbReference type="Pfam" id="PF00496">
    <property type="entry name" value="SBP_bac_5"/>
    <property type="match status" value="1"/>
</dbReference>
<dbReference type="InterPro" id="IPR000515">
    <property type="entry name" value="MetI-like"/>
</dbReference>
<evidence type="ECO:0000256" key="6">
    <source>
        <dbReference type="ARBA" id="ARBA00023136"/>
    </source>
</evidence>
<dbReference type="Gene3D" id="3.90.76.10">
    <property type="entry name" value="Dipeptide-binding Protein, Domain 1"/>
    <property type="match status" value="1"/>
</dbReference>
<evidence type="ECO:0000256" key="7">
    <source>
        <dbReference type="RuleBase" id="RU363032"/>
    </source>
</evidence>
<keyword evidence="4 7" id="KW-0812">Transmembrane</keyword>
<feature type="chain" id="PRO_5019273493" evidence="8">
    <location>
        <begin position="27"/>
        <end position="868"/>
    </location>
</feature>
<gene>
    <name evidence="10" type="ORF">C4532_13885</name>
</gene>
<comment type="similarity">
    <text evidence="7">Belongs to the binding-protein-dependent transport system permease family.</text>
</comment>
<dbReference type="Pfam" id="PF19300">
    <property type="entry name" value="BPD_transp_1_N"/>
    <property type="match status" value="1"/>
</dbReference>
<dbReference type="GO" id="GO:0005886">
    <property type="term" value="C:plasma membrane"/>
    <property type="evidence" value="ECO:0007669"/>
    <property type="project" value="UniProtKB-SubCell"/>
</dbReference>
<keyword evidence="6 7" id="KW-0472">Membrane</keyword>
<dbReference type="SUPFAM" id="SSF53850">
    <property type="entry name" value="Periplasmic binding protein-like II"/>
    <property type="match status" value="1"/>
</dbReference>
<dbReference type="PANTHER" id="PTHR43163">
    <property type="entry name" value="DIPEPTIDE TRANSPORT SYSTEM PERMEASE PROTEIN DPPB-RELATED"/>
    <property type="match status" value="1"/>
</dbReference>
<feature type="signal peptide" evidence="8">
    <location>
        <begin position="1"/>
        <end position="26"/>
    </location>
</feature>
<evidence type="ECO:0000256" key="3">
    <source>
        <dbReference type="ARBA" id="ARBA00022475"/>
    </source>
</evidence>
<protein>
    <submittedName>
        <fullName evidence="10">ABC transporter permease subunit</fullName>
    </submittedName>
</protein>
<evidence type="ECO:0000256" key="8">
    <source>
        <dbReference type="SAM" id="SignalP"/>
    </source>
</evidence>
<evidence type="ECO:0000313" key="10">
    <source>
        <dbReference type="EMBL" id="RJP67907.1"/>
    </source>
</evidence>
<dbReference type="PANTHER" id="PTHR43163:SF6">
    <property type="entry name" value="DIPEPTIDE TRANSPORT SYSTEM PERMEASE PROTEIN DPPB-RELATED"/>
    <property type="match status" value="1"/>
</dbReference>
<reference evidence="10 11" key="1">
    <citation type="journal article" date="2017" name="ISME J.">
        <title>Energy and carbon metabolisms in a deep terrestrial subsurface fluid microbial community.</title>
        <authorList>
            <person name="Momper L."/>
            <person name="Jungbluth S.P."/>
            <person name="Lee M.D."/>
            <person name="Amend J.P."/>
        </authorList>
    </citation>
    <scope>NUCLEOTIDE SEQUENCE [LARGE SCALE GENOMIC DNA]</scope>
    <source>
        <strain evidence="10">SURF_17</strain>
    </source>
</reference>
<dbReference type="Proteomes" id="UP000285961">
    <property type="component" value="Unassembled WGS sequence"/>
</dbReference>
<dbReference type="EMBL" id="QZKI01000097">
    <property type="protein sequence ID" value="RJP67907.1"/>
    <property type="molecule type" value="Genomic_DNA"/>
</dbReference>
<comment type="subcellular location">
    <subcellularLocation>
        <location evidence="1 7">Cell membrane</location>
        <topology evidence="1 7">Multi-pass membrane protein</topology>
    </subcellularLocation>
</comment>
<dbReference type="SUPFAM" id="SSF161098">
    <property type="entry name" value="MetI-like"/>
    <property type="match status" value="1"/>
</dbReference>
<dbReference type="InterPro" id="IPR000914">
    <property type="entry name" value="SBP_5_dom"/>
</dbReference>
<dbReference type="CDD" id="cd06261">
    <property type="entry name" value="TM_PBP2"/>
    <property type="match status" value="1"/>
</dbReference>
<evidence type="ECO:0000259" key="9">
    <source>
        <dbReference type="PROSITE" id="PS50928"/>
    </source>
</evidence>
<feature type="transmembrane region" description="Helical" evidence="7">
    <location>
        <begin position="567"/>
        <end position="588"/>
    </location>
</feature>
<dbReference type="PROSITE" id="PS51257">
    <property type="entry name" value="PROKAR_LIPOPROTEIN"/>
    <property type="match status" value="1"/>
</dbReference>
<dbReference type="Gene3D" id="3.10.105.10">
    <property type="entry name" value="Dipeptide-binding Protein, Domain 3"/>
    <property type="match status" value="1"/>
</dbReference>
<feature type="transmembrane region" description="Helical" evidence="7">
    <location>
        <begin position="689"/>
        <end position="717"/>
    </location>
</feature>
<dbReference type="GO" id="GO:0055085">
    <property type="term" value="P:transmembrane transport"/>
    <property type="evidence" value="ECO:0007669"/>
    <property type="project" value="InterPro"/>
</dbReference>
<feature type="transmembrane region" description="Helical" evidence="7">
    <location>
        <begin position="659"/>
        <end position="677"/>
    </location>
</feature>
<dbReference type="CDD" id="cd00995">
    <property type="entry name" value="PBP2_NikA_DppA_OppA_like"/>
    <property type="match status" value="1"/>
</dbReference>
<evidence type="ECO:0000256" key="2">
    <source>
        <dbReference type="ARBA" id="ARBA00022448"/>
    </source>
</evidence>
<dbReference type="Gene3D" id="1.10.3720.10">
    <property type="entry name" value="MetI-like"/>
    <property type="match status" value="1"/>
</dbReference>
<sequence>MNKLRLAILFAAVLAALTLSCGGVQRDFSALELTLTQDPTSLDPAMIVDVAGGSVAAKLFNGLVRFDGQMNVVSDIASAWKIADDGRTYVLSLRRDVRFHNGRRVTAHDIKYSFERVLSPDSGSRRKWLFEPVLGARNFMEGRADSVAGIRVIDDFTVKITLERPLAVFLGFLAMPNAYIVPQEEVEHWGKDFSDHAVGTGPFVLAEWKHDDLIRLRRNEDYFGERARVESVNYRVLPEEFTRVAEFEAGNLDIIEVPTAEFARLASDPMWRGHMKSRIGLNTYYLGFNCRRPPMDNPAFRRAVNMAIDRQKIVDVVLQRRARLAAGPIPPELPGHNPELAGYPYEPETARQMLESLGEARHPLKLFQSADRRALEITEAIQYYLEKAGLDVDIVQLEWTAFKQAVNDGEADLFLLSWYADYPDAENFLFPVFHSSNWGASGNRSFYQNPAFDALIERAQREPDVDKRLSLYQEAEAMVFHDAPWAFLWHQTDYFLAQPWVEDYEPVALYNADKGAEVILARPKQAYAGRGGALGWLLLAPIAALLGLGLLHVVTKPALLLFVARRVLLAIPTLIGVALIIFIILKMVPGDPALAMVGERADAATLEQIRRDLGLDEPLPAQFLRYLALIGRGELGRSYYTNRPVAASLIEKFPNTLRLAGAAITVSILLGITLGIISAVKRNTLTDRLVGVVSVLGISTPVFWLALLLVLVFAYRLGWLPPSGMGNGALAYLVLPAIALGTNSAAFIARVTRSSMLEAMSQPFITAARAKGLSRGAVALKHALRNALIPVVTLIGIDMGSYLNGSVLTETIFGWDGIGRYAMTAILKHDYPVILGTVLFGAAVFVIVNLFVDVLYAAIDPRIHVGGQ</sequence>
<feature type="transmembrane region" description="Helical" evidence="7">
    <location>
        <begin position="533"/>
        <end position="555"/>
    </location>
</feature>
<proteinExistence type="inferred from homology"/>
<feature type="domain" description="ABC transmembrane type-1" evidence="9">
    <location>
        <begin position="653"/>
        <end position="856"/>
    </location>
</feature>
<dbReference type="Gene3D" id="3.40.190.10">
    <property type="entry name" value="Periplasmic binding protein-like II"/>
    <property type="match status" value="1"/>
</dbReference>
<keyword evidence="3" id="KW-1003">Cell membrane</keyword>
<organism evidence="10 11">
    <name type="scientific">Candidatus Abyssobacteria bacterium SURF_17</name>
    <dbReference type="NCBI Taxonomy" id="2093361"/>
    <lineage>
        <taxon>Bacteria</taxon>
        <taxon>Pseudomonadati</taxon>
        <taxon>Candidatus Hydrogenedentota</taxon>
        <taxon>Candidatus Abyssobacteria</taxon>
    </lineage>
</organism>
<evidence type="ECO:0000256" key="1">
    <source>
        <dbReference type="ARBA" id="ARBA00004651"/>
    </source>
</evidence>
<evidence type="ECO:0000256" key="5">
    <source>
        <dbReference type="ARBA" id="ARBA00022989"/>
    </source>
</evidence>